<gene>
    <name evidence="2" type="ORF">CEJ45_19685</name>
</gene>
<dbReference type="InterPro" id="IPR006311">
    <property type="entry name" value="TAT_signal"/>
</dbReference>
<reference evidence="2 3" key="1">
    <citation type="journal article" date="2010" name="Int. J. Syst. Evol. Microbiol.">
        <title>Reclassification of Herbaspirillum putei as a later heterotypic synonym of Herbaspirillum huttiense, with the description of H. huttiense subsp. huttiense subsp. nov. and H. huttiense subsp. putei subsp. nov., comb. nov., and description of Herbaspirillum aquaticum sp. nov.</title>
        <authorList>
            <person name="Dobritsa A.P."/>
            <person name="Reddy M.C."/>
            <person name="Samadpour M."/>
        </authorList>
    </citation>
    <scope>NUCLEOTIDE SEQUENCE [LARGE SCALE GENOMIC DNA]</scope>
    <source>
        <strain evidence="2 3">IEH 4430</strain>
    </source>
</reference>
<sequence>MTHSIVSPQRRKLLLGAASMLAAGAAPALPALAQGAPVIIGVGADPVFTAFYVAANEKLFAKYGAPNVTVQSYTDGGEALNALVANQVQLGCAGEPTHIVRLSRAELRPLAVTYQSKTYVKLVARKAITSADKIKKFGIVAGSVSEYVTGLTLKTLNIDAAKVEMVRSGPPELPALLARGDIDAYFVWEPWPTLGVQQGGHILMTAGDVGYTSTLWLSANANWLAANKEVAGNILKALAEASEITRKDPPRAAQSVQAITRIPVPQTLNSLKDMEPIVRDFTDTDLKTANAIGEFLLSKQAIKAPVDMSKILQRGFYKG</sequence>
<comment type="caution">
    <text evidence="2">The sequence shown here is derived from an EMBL/GenBank/DDBJ whole genome shotgun (WGS) entry which is preliminary data.</text>
</comment>
<feature type="chain" id="PRO_5012736744" evidence="1">
    <location>
        <begin position="29"/>
        <end position="319"/>
    </location>
</feature>
<dbReference type="PANTHER" id="PTHR30024:SF42">
    <property type="entry name" value="ALIPHATIC SULFONATES-BINDING PROTEIN-RELATED"/>
    <property type="match status" value="1"/>
</dbReference>
<dbReference type="EMBL" id="NJGV01000022">
    <property type="protein sequence ID" value="OWY32918.1"/>
    <property type="molecule type" value="Genomic_DNA"/>
</dbReference>
<evidence type="ECO:0000313" key="3">
    <source>
        <dbReference type="Proteomes" id="UP000214747"/>
    </source>
</evidence>
<keyword evidence="3" id="KW-1185">Reference proteome</keyword>
<accession>A0A225SP90</accession>
<dbReference type="AlphaFoldDB" id="A0A225SP90"/>
<dbReference type="Proteomes" id="UP000214747">
    <property type="component" value="Unassembled WGS sequence"/>
</dbReference>
<organism evidence="2 3">
    <name type="scientific">Herbaspirillum aquaticum</name>
    <dbReference type="NCBI Taxonomy" id="568783"/>
    <lineage>
        <taxon>Bacteria</taxon>
        <taxon>Pseudomonadati</taxon>
        <taxon>Pseudomonadota</taxon>
        <taxon>Betaproteobacteria</taxon>
        <taxon>Burkholderiales</taxon>
        <taxon>Oxalobacteraceae</taxon>
        <taxon>Herbaspirillum</taxon>
    </lineage>
</organism>
<dbReference type="RefSeq" id="WP_088756764.1">
    <property type="nucleotide sequence ID" value="NZ_NJGV01000022.1"/>
</dbReference>
<dbReference type="Pfam" id="PF13379">
    <property type="entry name" value="NMT1_2"/>
    <property type="match status" value="1"/>
</dbReference>
<evidence type="ECO:0000256" key="1">
    <source>
        <dbReference type="SAM" id="SignalP"/>
    </source>
</evidence>
<dbReference type="SUPFAM" id="SSF53850">
    <property type="entry name" value="Periplasmic binding protein-like II"/>
    <property type="match status" value="1"/>
</dbReference>
<keyword evidence="1" id="KW-0732">Signal</keyword>
<name>A0A225SP90_9BURK</name>
<protein>
    <submittedName>
        <fullName evidence="2">Nitrate ABC transporter substrate-binding protein</fullName>
    </submittedName>
</protein>
<dbReference type="PROSITE" id="PS51318">
    <property type="entry name" value="TAT"/>
    <property type="match status" value="1"/>
</dbReference>
<dbReference type="PANTHER" id="PTHR30024">
    <property type="entry name" value="ALIPHATIC SULFONATES-BINDING PROTEIN-RELATED"/>
    <property type="match status" value="1"/>
</dbReference>
<feature type="signal peptide" evidence="1">
    <location>
        <begin position="1"/>
        <end position="28"/>
    </location>
</feature>
<dbReference type="Gene3D" id="3.40.190.10">
    <property type="entry name" value="Periplasmic binding protein-like II"/>
    <property type="match status" value="2"/>
</dbReference>
<proteinExistence type="predicted"/>
<evidence type="ECO:0000313" key="2">
    <source>
        <dbReference type="EMBL" id="OWY32918.1"/>
    </source>
</evidence>